<dbReference type="CDD" id="cd12172">
    <property type="entry name" value="PGDH_like_2"/>
    <property type="match status" value="1"/>
</dbReference>
<comment type="similarity">
    <text evidence="1 4">Belongs to the D-isomer specific 2-hydroxyacid dehydrogenase family.</text>
</comment>
<organism evidence="7 8">
    <name type="scientific">Rhodococcoides corynebacterioides</name>
    <dbReference type="NCBI Taxonomy" id="53972"/>
    <lineage>
        <taxon>Bacteria</taxon>
        <taxon>Bacillati</taxon>
        <taxon>Actinomycetota</taxon>
        <taxon>Actinomycetes</taxon>
        <taxon>Mycobacteriales</taxon>
        <taxon>Nocardiaceae</taxon>
        <taxon>Rhodococcoides</taxon>
    </lineage>
</organism>
<evidence type="ECO:0000313" key="8">
    <source>
        <dbReference type="Proteomes" id="UP000703038"/>
    </source>
</evidence>
<dbReference type="SUPFAM" id="SSF51735">
    <property type="entry name" value="NAD(P)-binding Rossmann-fold domains"/>
    <property type="match status" value="1"/>
</dbReference>
<dbReference type="Proteomes" id="UP000703038">
    <property type="component" value="Unassembled WGS sequence"/>
</dbReference>
<evidence type="ECO:0000259" key="6">
    <source>
        <dbReference type="Pfam" id="PF02826"/>
    </source>
</evidence>
<evidence type="ECO:0000259" key="5">
    <source>
        <dbReference type="Pfam" id="PF00389"/>
    </source>
</evidence>
<sequence length="319" mass="32815">MATVLITTDYLHPGDDVDTLLRAHGHETVHSPAAGPRPDGEMAALLAGCDAAVIASEPVTAAMLAAAPSLRVIARSGVGYDSIDIEAATAHGVLVCNTPGANRHAVAEMTLALLLMCARRIGETTDGVRRGEWPRHDTRQLRGATLGIIGLGPSGRAVADLAHAFGMTVLISTGHPDPALDVTYVDRTTLLRESDFVSLHARAGGAPVIDAAALAEMKPSAYLVNTARGSMVDEDALVDALRDHTIAGAALDVFAIEPPDPDNPLLAMPTVVATSHLAGQTREARTDAGTAAAESVIAALAGRPAAGAINESAVAKRRP</sequence>
<dbReference type="PANTHER" id="PTHR42789:SF1">
    <property type="entry name" value="D-ISOMER SPECIFIC 2-HYDROXYACID DEHYDROGENASE FAMILY PROTEIN (AFU_ORTHOLOGUE AFUA_6G10090)"/>
    <property type="match status" value="1"/>
</dbReference>
<dbReference type="InterPro" id="IPR006139">
    <property type="entry name" value="D-isomer_2_OHA_DH_cat_dom"/>
</dbReference>
<gene>
    <name evidence="7" type="ORF">JOE42_000140</name>
</gene>
<dbReference type="InterPro" id="IPR036291">
    <property type="entry name" value="NAD(P)-bd_dom_sf"/>
</dbReference>
<dbReference type="InterPro" id="IPR006140">
    <property type="entry name" value="D-isomer_DH_NAD-bd"/>
</dbReference>
<keyword evidence="3" id="KW-0520">NAD</keyword>
<feature type="domain" description="D-isomer specific 2-hydroxyacid dehydrogenase catalytic" evidence="5">
    <location>
        <begin position="16"/>
        <end position="310"/>
    </location>
</feature>
<comment type="caution">
    <text evidence="7">The sequence shown here is derived from an EMBL/GenBank/DDBJ whole genome shotgun (WGS) entry which is preliminary data.</text>
</comment>
<dbReference type="Pfam" id="PF02826">
    <property type="entry name" value="2-Hacid_dh_C"/>
    <property type="match status" value="1"/>
</dbReference>
<evidence type="ECO:0000313" key="7">
    <source>
        <dbReference type="EMBL" id="MBM7413407.1"/>
    </source>
</evidence>
<keyword evidence="2 4" id="KW-0560">Oxidoreductase</keyword>
<protein>
    <submittedName>
        <fullName evidence="7">Phosphoglycerate dehydrogenase-like enzyme</fullName>
    </submittedName>
</protein>
<reference evidence="7 8" key="1">
    <citation type="submission" date="2021-01" db="EMBL/GenBank/DDBJ databases">
        <title>Genomics of switchgrass bacterial isolates.</title>
        <authorList>
            <person name="Shade A."/>
        </authorList>
    </citation>
    <scope>NUCLEOTIDE SEQUENCE [LARGE SCALE GENOMIC DNA]</scope>
    <source>
        <strain evidence="7 8">PvP111</strain>
    </source>
</reference>
<dbReference type="EMBL" id="JAFBBK010000001">
    <property type="protein sequence ID" value="MBM7413407.1"/>
    <property type="molecule type" value="Genomic_DNA"/>
</dbReference>
<keyword evidence="8" id="KW-1185">Reference proteome</keyword>
<dbReference type="PANTHER" id="PTHR42789">
    <property type="entry name" value="D-ISOMER SPECIFIC 2-HYDROXYACID DEHYDROGENASE FAMILY PROTEIN (AFU_ORTHOLOGUE AFUA_6G10090)"/>
    <property type="match status" value="1"/>
</dbReference>
<proteinExistence type="inferred from homology"/>
<name>A0ABS2KNA1_9NOCA</name>
<evidence type="ECO:0000256" key="4">
    <source>
        <dbReference type="RuleBase" id="RU003719"/>
    </source>
</evidence>
<dbReference type="Gene3D" id="3.40.50.720">
    <property type="entry name" value="NAD(P)-binding Rossmann-like Domain"/>
    <property type="match status" value="2"/>
</dbReference>
<feature type="domain" description="D-isomer specific 2-hydroxyacid dehydrogenase NAD-binding" evidence="6">
    <location>
        <begin position="111"/>
        <end position="278"/>
    </location>
</feature>
<evidence type="ECO:0000256" key="2">
    <source>
        <dbReference type="ARBA" id="ARBA00023002"/>
    </source>
</evidence>
<evidence type="ECO:0000256" key="3">
    <source>
        <dbReference type="ARBA" id="ARBA00023027"/>
    </source>
</evidence>
<dbReference type="RefSeq" id="WP_204866042.1">
    <property type="nucleotide sequence ID" value="NZ_JAFBBK010000001.1"/>
</dbReference>
<accession>A0ABS2KNA1</accession>
<dbReference type="SUPFAM" id="SSF52283">
    <property type="entry name" value="Formate/glycerate dehydrogenase catalytic domain-like"/>
    <property type="match status" value="1"/>
</dbReference>
<evidence type="ECO:0000256" key="1">
    <source>
        <dbReference type="ARBA" id="ARBA00005854"/>
    </source>
</evidence>
<dbReference type="Pfam" id="PF00389">
    <property type="entry name" value="2-Hacid_dh"/>
    <property type="match status" value="1"/>
</dbReference>
<dbReference type="InterPro" id="IPR050857">
    <property type="entry name" value="D-2-hydroxyacid_DH"/>
</dbReference>